<dbReference type="OrthoDB" id="9805474at2"/>
<evidence type="ECO:0008006" key="5">
    <source>
        <dbReference type="Google" id="ProtNLM"/>
    </source>
</evidence>
<name>A0A3G9JJL4_9FIRM</name>
<keyword evidence="4" id="KW-1185">Reference proteome</keyword>
<dbReference type="SUPFAM" id="SSF55785">
    <property type="entry name" value="PYP-like sensor domain (PAS domain)"/>
    <property type="match status" value="1"/>
</dbReference>
<reference evidence="3 4" key="1">
    <citation type="submission" date="2018-11" db="EMBL/GenBank/DDBJ databases">
        <title>Novel Erysipelotrichaceae bacterium isolated from small intestine of a swine.</title>
        <authorList>
            <person name="Kim J.S."/>
            <person name="Choe H."/>
            <person name="Lee Y.R."/>
            <person name="Kim K.M."/>
            <person name="Park D.S."/>
        </authorList>
    </citation>
    <scope>NUCLEOTIDE SEQUENCE [LARGE SCALE GENOMIC DNA]</scope>
    <source>
        <strain evidence="3 4">SG0102</strain>
    </source>
</reference>
<dbReference type="InParanoid" id="A0A3G9JJL4"/>
<dbReference type="PROSITE" id="PS50883">
    <property type="entry name" value="EAL"/>
    <property type="match status" value="1"/>
</dbReference>
<feature type="domain" description="GGDEF" evidence="2">
    <location>
        <begin position="175"/>
        <end position="300"/>
    </location>
</feature>
<dbReference type="AlphaFoldDB" id="A0A3G9JJL4"/>
<evidence type="ECO:0000259" key="2">
    <source>
        <dbReference type="PROSITE" id="PS50887"/>
    </source>
</evidence>
<dbReference type="SMART" id="SM00052">
    <property type="entry name" value="EAL"/>
    <property type="match status" value="1"/>
</dbReference>
<proteinExistence type="predicted"/>
<dbReference type="SUPFAM" id="SSF141868">
    <property type="entry name" value="EAL domain-like"/>
    <property type="match status" value="1"/>
</dbReference>
<dbReference type="SMART" id="SM00267">
    <property type="entry name" value="GGDEF"/>
    <property type="match status" value="1"/>
</dbReference>
<feature type="domain" description="EAL" evidence="1">
    <location>
        <begin position="309"/>
        <end position="564"/>
    </location>
</feature>
<dbReference type="SUPFAM" id="SSF55073">
    <property type="entry name" value="Nucleotide cyclase"/>
    <property type="match status" value="1"/>
</dbReference>
<dbReference type="Pfam" id="PF00563">
    <property type="entry name" value="EAL"/>
    <property type="match status" value="1"/>
</dbReference>
<dbReference type="GO" id="GO:0071111">
    <property type="term" value="F:cyclic-guanylate-specific phosphodiesterase activity"/>
    <property type="evidence" value="ECO:0007669"/>
    <property type="project" value="InterPro"/>
</dbReference>
<dbReference type="InterPro" id="IPR000160">
    <property type="entry name" value="GGDEF_dom"/>
</dbReference>
<dbReference type="Gene3D" id="3.20.20.450">
    <property type="entry name" value="EAL domain"/>
    <property type="match status" value="1"/>
</dbReference>
<dbReference type="KEGG" id="ebm:SG0102_10950"/>
<dbReference type="RefSeq" id="WP_125119063.1">
    <property type="nucleotide sequence ID" value="NZ_AP019309.1"/>
</dbReference>
<dbReference type="InterPro" id="IPR035919">
    <property type="entry name" value="EAL_sf"/>
</dbReference>
<dbReference type="InterPro" id="IPR001633">
    <property type="entry name" value="EAL_dom"/>
</dbReference>
<dbReference type="CDD" id="cd01948">
    <property type="entry name" value="EAL"/>
    <property type="match status" value="1"/>
</dbReference>
<dbReference type="PANTHER" id="PTHR33121:SF70">
    <property type="entry name" value="SIGNALING PROTEIN YKOW"/>
    <property type="match status" value="1"/>
</dbReference>
<dbReference type="InterPro" id="IPR029787">
    <property type="entry name" value="Nucleotide_cyclase"/>
</dbReference>
<dbReference type="PROSITE" id="PS50887">
    <property type="entry name" value="GGDEF"/>
    <property type="match status" value="1"/>
</dbReference>
<dbReference type="Proteomes" id="UP000268059">
    <property type="component" value="Chromosome"/>
</dbReference>
<sequence>MYEISKQERQTMEALDFPIAIYQRRRHFVKTLLVSDGFCDLFHLAREELIRDLDESMFLYVHPDDKGKLYENAQKFWHHESSYKSMVRVKIPGSDDYHIFLCEGSLQKISEEEEIAYVVYTDMNSVEKDMQEADQRYFIEEEDYYYIDRLTKLPNEHYFELFGEEYLAAFKRRRAVVGIAYINIMRMTGYNDRYGFKAGDLLLQDLADILRDFFPHGLVIKGMRDHFMVLDRYETLQEKVEQVQKRLNTYSLNGNQALHIGISLPLEGNKSHLKRAVNEASYASKYHQEDSRTIVQYFTMEMKKQYFDRLYILETFEKALSNKWIKVFYQPIVNSQTRQVHAFEALARWHDPDYNMLSPAAFIPVLEEHHLIHRLDMYMVQTVFEEIKLRRDAHLPIVPVSVNFCVDDFEDGHLKEKLLHLCEKYDAQPWMIVIEITERDIPQMPEPFKEQIEALRQAGFKVWVDDFGSGYSSLNVLNKFPHDFIKIDREFIKDYGHDDQMNTLVVEKIIEVAKQLGIQTLVEGVETAAQHHFLKRIGCEYEQGFYFAQPASLSEMIFMQSHEDIEIPIEHYELS</sequence>
<evidence type="ECO:0000259" key="1">
    <source>
        <dbReference type="PROSITE" id="PS50883"/>
    </source>
</evidence>
<dbReference type="EMBL" id="AP019309">
    <property type="protein sequence ID" value="BBH26161.1"/>
    <property type="molecule type" value="Genomic_DNA"/>
</dbReference>
<dbReference type="Pfam" id="PF00990">
    <property type="entry name" value="GGDEF"/>
    <property type="match status" value="1"/>
</dbReference>
<dbReference type="InterPro" id="IPR043128">
    <property type="entry name" value="Rev_trsase/Diguanyl_cyclase"/>
</dbReference>
<accession>A0A3G9JJL4</accession>
<dbReference type="Gene3D" id="3.30.70.270">
    <property type="match status" value="1"/>
</dbReference>
<dbReference type="PANTHER" id="PTHR33121">
    <property type="entry name" value="CYCLIC DI-GMP PHOSPHODIESTERASE PDEF"/>
    <property type="match status" value="1"/>
</dbReference>
<gene>
    <name evidence="3" type="ORF">SG0102_10950</name>
</gene>
<evidence type="ECO:0000313" key="4">
    <source>
        <dbReference type="Proteomes" id="UP000268059"/>
    </source>
</evidence>
<protein>
    <recommendedName>
        <fullName evidence="5">GGDEF domain-containing protein</fullName>
    </recommendedName>
</protein>
<evidence type="ECO:0000313" key="3">
    <source>
        <dbReference type="EMBL" id="BBH26161.1"/>
    </source>
</evidence>
<organism evidence="3 4">
    <name type="scientific">Intestinibaculum porci</name>
    <dbReference type="NCBI Taxonomy" id="2487118"/>
    <lineage>
        <taxon>Bacteria</taxon>
        <taxon>Bacillati</taxon>
        <taxon>Bacillota</taxon>
        <taxon>Erysipelotrichia</taxon>
        <taxon>Erysipelotrichales</taxon>
        <taxon>Erysipelotrichaceae</taxon>
        <taxon>Intestinibaculum</taxon>
    </lineage>
</organism>
<dbReference type="InterPro" id="IPR035965">
    <property type="entry name" value="PAS-like_dom_sf"/>
</dbReference>
<dbReference type="InterPro" id="IPR050706">
    <property type="entry name" value="Cyclic-di-GMP_PDE-like"/>
</dbReference>